<evidence type="ECO:0000313" key="2">
    <source>
        <dbReference type="EMBL" id="PQO36447.1"/>
    </source>
</evidence>
<dbReference type="SMART" id="SM00849">
    <property type="entry name" value="Lactamase_B"/>
    <property type="match status" value="1"/>
</dbReference>
<sequence>MNSAVKPVKTRDIRGKLILLGTGTSVGVPAIGCGCPVCTSSDPHNKRMRCSVIWGLPEGNLLIDTPPDMRTQLLREDIGIVHAVAYTHEHADHLYGLDDLRLFQFYLGHSVPLYCEPDVEKRIRTAYDYAFSNVKPTHIGAAPALEFRPLGLTPFPLLGAQITPIRLKHGPRFDVLGFRVGNIAYCTDTNEIPEESYALLQGLDVLILDALRFDPHPTHYSLEEAVEVAQRIGAKQTYFTHISCRMDHQETNAKLPPNMQLAYDRQEIPLS</sequence>
<keyword evidence="3" id="KW-0378">Hydrolase</keyword>
<dbReference type="SUPFAM" id="SSF56281">
    <property type="entry name" value="Metallo-hydrolase/oxidoreductase"/>
    <property type="match status" value="1"/>
</dbReference>
<gene>
    <name evidence="3" type="ORF">C5Y93_04620</name>
    <name evidence="2" type="ORF">C5Y98_12145</name>
</gene>
<dbReference type="Gene3D" id="3.60.15.10">
    <property type="entry name" value="Ribonuclease Z/Hydroxyacylglutathione hydrolase-like"/>
    <property type="match status" value="1"/>
</dbReference>
<feature type="domain" description="Metallo-beta-lactamase" evidence="1">
    <location>
        <begin position="47"/>
        <end position="241"/>
    </location>
</feature>
<reference evidence="4 5" key="1">
    <citation type="submission" date="2018-02" db="EMBL/GenBank/DDBJ databases">
        <title>Comparative genomes isolates from brazilian mangrove.</title>
        <authorList>
            <person name="Araujo J.E."/>
            <person name="Taketani R.G."/>
            <person name="Silva M.C.P."/>
            <person name="Loureco M.V."/>
            <person name="Andreote F.D."/>
        </authorList>
    </citation>
    <scope>NUCLEOTIDE SEQUENCE [LARGE SCALE GENOMIC DNA]</scope>
    <source>
        <strain evidence="2 5">NAP PRIS-MGV</strain>
        <strain evidence="3 4">Nap-Phe MGV</strain>
    </source>
</reference>
<dbReference type="Proteomes" id="UP000239388">
    <property type="component" value="Unassembled WGS sequence"/>
</dbReference>
<dbReference type="PANTHER" id="PTHR42663">
    <property type="entry name" value="HYDROLASE C777.06C-RELATED-RELATED"/>
    <property type="match status" value="1"/>
</dbReference>
<evidence type="ECO:0000313" key="4">
    <source>
        <dbReference type="Proteomes" id="UP000237819"/>
    </source>
</evidence>
<dbReference type="AlphaFoldDB" id="A0A2S8GSC7"/>
<dbReference type="Pfam" id="PF12706">
    <property type="entry name" value="Lactamase_B_2"/>
    <property type="match status" value="1"/>
</dbReference>
<dbReference type="InterPro" id="IPR036866">
    <property type="entry name" value="RibonucZ/Hydroxyglut_hydro"/>
</dbReference>
<dbReference type="OrthoDB" id="9800940at2"/>
<dbReference type="EMBL" id="PUIB01000013">
    <property type="protein sequence ID" value="PQO36447.1"/>
    <property type="molecule type" value="Genomic_DNA"/>
</dbReference>
<name>A0A2S8GSC7_9BACT</name>
<dbReference type="Proteomes" id="UP000237819">
    <property type="component" value="Unassembled WGS sequence"/>
</dbReference>
<evidence type="ECO:0000313" key="5">
    <source>
        <dbReference type="Proteomes" id="UP000239388"/>
    </source>
</evidence>
<dbReference type="GO" id="GO:0016787">
    <property type="term" value="F:hydrolase activity"/>
    <property type="evidence" value="ECO:0007669"/>
    <property type="project" value="UniProtKB-KW"/>
</dbReference>
<proteinExistence type="predicted"/>
<dbReference type="EMBL" id="PUHZ01000005">
    <property type="protein sequence ID" value="PQO47329.1"/>
    <property type="molecule type" value="Genomic_DNA"/>
</dbReference>
<comment type="caution">
    <text evidence="3">The sequence shown here is derived from an EMBL/GenBank/DDBJ whole genome shotgun (WGS) entry which is preliminary data.</text>
</comment>
<dbReference type="PANTHER" id="PTHR42663:SF6">
    <property type="entry name" value="HYDROLASE C777.06C-RELATED"/>
    <property type="match status" value="1"/>
</dbReference>
<dbReference type="InterPro" id="IPR001279">
    <property type="entry name" value="Metallo-B-lactamas"/>
</dbReference>
<organism evidence="3 4">
    <name type="scientific">Blastopirellula marina</name>
    <dbReference type="NCBI Taxonomy" id="124"/>
    <lineage>
        <taxon>Bacteria</taxon>
        <taxon>Pseudomonadati</taxon>
        <taxon>Planctomycetota</taxon>
        <taxon>Planctomycetia</taxon>
        <taxon>Pirellulales</taxon>
        <taxon>Pirellulaceae</taxon>
        <taxon>Blastopirellula</taxon>
    </lineage>
</organism>
<evidence type="ECO:0000313" key="3">
    <source>
        <dbReference type="EMBL" id="PQO47329.1"/>
    </source>
</evidence>
<dbReference type="CDD" id="cd16279">
    <property type="entry name" value="metallo-hydrolase-like_MBL-fold"/>
    <property type="match status" value="1"/>
</dbReference>
<accession>A0A2S8GSC7</accession>
<evidence type="ECO:0000259" key="1">
    <source>
        <dbReference type="SMART" id="SM00849"/>
    </source>
</evidence>
<protein>
    <submittedName>
        <fullName evidence="3">MBL fold metallo-hydrolase</fullName>
    </submittedName>
</protein>
<dbReference type="RefSeq" id="WP_105334220.1">
    <property type="nucleotide sequence ID" value="NZ_PUHZ01000005.1"/>
</dbReference>
<dbReference type="PROSITE" id="PS51257">
    <property type="entry name" value="PROKAR_LIPOPROTEIN"/>
    <property type="match status" value="1"/>
</dbReference>